<feature type="domain" description="PRD" evidence="7">
    <location>
        <begin position="291"/>
        <end position="398"/>
    </location>
</feature>
<evidence type="ECO:0000313" key="9">
    <source>
        <dbReference type="Proteomes" id="UP000004067"/>
    </source>
</evidence>
<dbReference type="InterPro" id="IPR011608">
    <property type="entry name" value="PRD"/>
</dbReference>
<dbReference type="PANTHER" id="PTHR30185:SF18">
    <property type="entry name" value="TRANSCRIPTIONAL REGULATOR MTLR"/>
    <property type="match status" value="1"/>
</dbReference>
<evidence type="ECO:0000313" key="8">
    <source>
        <dbReference type="EMBL" id="EGK57568.1"/>
    </source>
</evidence>
<dbReference type="CDD" id="cd05568">
    <property type="entry name" value="PTS_IIB_bgl_like"/>
    <property type="match status" value="1"/>
</dbReference>
<dbReference type="InterPro" id="IPR013196">
    <property type="entry name" value="HTH_11"/>
</dbReference>
<dbReference type="GO" id="GO:0003700">
    <property type="term" value="F:DNA-binding transcription factor activity"/>
    <property type="evidence" value="ECO:0007669"/>
    <property type="project" value="InterPro"/>
</dbReference>
<dbReference type="RefSeq" id="WP_006307357.1">
    <property type="nucleotide sequence ID" value="NZ_GL892076.1"/>
</dbReference>
<evidence type="ECO:0000256" key="1">
    <source>
        <dbReference type="ARBA" id="ARBA00022679"/>
    </source>
</evidence>
<dbReference type="SUPFAM" id="SSF52794">
    <property type="entry name" value="PTS system IIB component-like"/>
    <property type="match status" value="1"/>
</dbReference>
<dbReference type="Pfam" id="PF00359">
    <property type="entry name" value="PTS_EIIA_2"/>
    <property type="match status" value="1"/>
</dbReference>
<dbReference type="GO" id="GO:0008982">
    <property type="term" value="F:protein-N(PI)-phosphohistidine-sugar phosphotransferase activity"/>
    <property type="evidence" value="ECO:0007669"/>
    <property type="project" value="InterPro"/>
</dbReference>
<dbReference type="Gene3D" id="3.40.930.10">
    <property type="entry name" value="Mannitol-specific EII, Chain A"/>
    <property type="match status" value="1"/>
</dbReference>
<name>F5RPR7_9FIRM</name>
<dbReference type="EMBL" id="AFHQ01000055">
    <property type="protein sequence ID" value="EGK57568.1"/>
    <property type="molecule type" value="Genomic_DNA"/>
</dbReference>
<feature type="domain" description="PRD" evidence="7">
    <location>
        <begin position="185"/>
        <end position="290"/>
    </location>
</feature>
<dbReference type="InterPro" id="IPR036634">
    <property type="entry name" value="PRD_sf"/>
</dbReference>
<dbReference type="Gene3D" id="3.40.50.2300">
    <property type="match status" value="1"/>
</dbReference>
<feature type="domain" description="PTS EIIB type-2" evidence="6">
    <location>
        <begin position="403"/>
        <end position="492"/>
    </location>
</feature>
<evidence type="ECO:0000256" key="3">
    <source>
        <dbReference type="ARBA" id="ARBA00023015"/>
    </source>
</evidence>
<dbReference type="Pfam" id="PF00874">
    <property type="entry name" value="PRD"/>
    <property type="match status" value="2"/>
</dbReference>
<dbReference type="InterPro" id="IPR001034">
    <property type="entry name" value="DeoR_HTH"/>
</dbReference>
<evidence type="ECO:0000259" key="6">
    <source>
        <dbReference type="PROSITE" id="PS51099"/>
    </source>
</evidence>
<dbReference type="PANTHER" id="PTHR30185">
    <property type="entry name" value="CRYPTIC BETA-GLUCOSIDE BGL OPERON ANTITERMINATOR"/>
    <property type="match status" value="1"/>
</dbReference>
<evidence type="ECO:0000259" key="5">
    <source>
        <dbReference type="PROSITE" id="PS51094"/>
    </source>
</evidence>
<dbReference type="HOGENOM" id="CLU_013442_1_1_9"/>
<keyword evidence="3" id="KW-0805">Transcription regulation</keyword>
<keyword evidence="4" id="KW-0804">Transcription</keyword>
<dbReference type="Gene3D" id="1.10.1790.10">
    <property type="entry name" value="PRD domain"/>
    <property type="match status" value="2"/>
</dbReference>
<accession>F5RPR7</accession>
<keyword evidence="2" id="KW-0677">Repeat</keyword>
<dbReference type="SUPFAM" id="SSF63520">
    <property type="entry name" value="PTS-regulatory domain, PRD"/>
    <property type="match status" value="2"/>
</dbReference>
<dbReference type="PROSITE" id="PS51094">
    <property type="entry name" value="PTS_EIIA_TYPE_2"/>
    <property type="match status" value="1"/>
</dbReference>
<dbReference type="SUPFAM" id="SSF55804">
    <property type="entry name" value="Phoshotransferase/anion transport protein"/>
    <property type="match status" value="1"/>
</dbReference>
<dbReference type="InterPro" id="IPR036388">
    <property type="entry name" value="WH-like_DNA-bd_sf"/>
</dbReference>
<dbReference type="InterPro" id="IPR013011">
    <property type="entry name" value="PTS_EIIB_2"/>
</dbReference>
<dbReference type="STRING" id="888060.HMPREF9081_2253"/>
<reference evidence="8 9" key="1">
    <citation type="submission" date="2011-04" db="EMBL/GenBank/DDBJ databases">
        <authorList>
            <person name="Muzny D."/>
            <person name="Qin X."/>
            <person name="Deng J."/>
            <person name="Jiang H."/>
            <person name="Liu Y."/>
            <person name="Qu J."/>
            <person name="Song X.-Z."/>
            <person name="Zhang L."/>
            <person name="Thornton R."/>
            <person name="Coyle M."/>
            <person name="Francisco L."/>
            <person name="Jackson L."/>
            <person name="Javaid M."/>
            <person name="Korchina V."/>
            <person name="Kovar C."/>
            <person name="Mata R."/>
            <person name="Mathew T."/>
            <person name="Ngo R."/>
            <person name="Nguyen L."/>
            <person name="Nguyen N."/>
            <person name="Okwuonu G."/>
            <person name="Ongeri F."/>
            <person name="Pham C."/>
            <person name="Simmons D."/>
            <person name="Wilczek-Boney K."/>
            <person name="Hale W."/>
            <person name="Jakkamsetti A."/>
            <person name="Pham P."/>
            <person name="Ruth R."/>
            <person name="San Lucas F."/>
            <person name="Warren J."/>
            <person name="Zhang J."/>
            <person name="Zhao Z."/>
            <person name="Zhou C."/>
            <person name="Zhu D."/>
            <person name="Lee S."/>
            <person name="Bess C."/>
            <person name="Blankenburg K."/>
            <person name="Forbes L."/>
            <person name="Fu Q."/>
            <person name="Gubbala S."/>
            <person name="Hirani K."/>
            <person name="Jayaseelan J.C."/>
            <person name="Lara F."/>
            <person name="Munidasa M."/>
            <person name="Palculict T."/>
            <person name="Patil S."/>
            <person name="Pu L.-L."/>
            <person name="Saada N."/>
            <person name="Tang L."/>
            <person name="Weissenberger G."/>
            <person name="Zhu Y."/>
            <person name="Hemphill L."/>
            <person name="Shang Y."/>
            <person name="Youmans B."/>
            <person name="Ayvaz T."/>
            <person name="Ross M."/>
            <person name="Santibanez J."/>
            <person name="Aqrawi P."/>
            <person name="Gross S."/>
            <person name="Joshi V."/>
            <person name="Fowler G."/>
            <person name="Nazareth L."/>
            <person name="Reid J."/>
            <person name="Worley K."/>
            <person name="Petrosino J."/>
            <person name="Highlander S."/>
            <person name="Gibbs R."/>
        </authorList>
    </citation>
    <scope>NUCLEOTIDE SEQUENCE [LARGE SCALE GENOMIC DNA]</scope>
    <source>
        <strain evidence="8 9">DSM 2778</strain>
    </source>
</reference>
<dbReference type="eggNOG" id="COG3711">
    <property type="taxonomic scope" value="Bacteria"/>
</dbReference>
<dbReference type="InterPro" id="IPR036095">
    <property type="entry name" value="PTS_EIIB-like_sf"/>
</dbReference>
<organism evidence="8 9">
    <name type="scientific">Centipeda periodontii DSM 2778</name>
    <dbReference type="NCBI Taxonomy" id="888060"/>
    <lineage>
        <taxon>Bacteria</taxon>
        <taxon>Bacillati</taxon>
        <taxon>Bacillota</taxon>
        <taxon>Negativicutes</taxon>
        <taxon>Selenomonadales</taxon>
        <taxon>Selenomonadaceae</taxon>
        <taxon>Centipeda</taxon>
    </lineage>
</organism>
<dbReference type="AlphaFoldDB" id="F5RPR7"/>
<comment type="caution">
    <text evidence="8">The sequence shown here is derived from an EMBL/GenBank/DDBJ whole genome shotgun (WGS) entry which is preliminary data.</text>
</comment>
<dbReference type="OrthoDB" id="3175596at2"/>
<dbReference type="GO" id="GO:0009401">
    <property type="term" value="P:phosphoenolpyruvate-dependent sugar phosphotransferase system"/>
    <property type="evidence" value="ECO:0007669"/>
    <property type="project" value="InterPro"/>
</dbReference>
<protein>
    <submittedName>
        <fullName evidence="8">Transcriptional antiterminator BglG</fullName>
    </submittedName>
</protein>
<gene>
    <name evidence="8" type="ORF">HMPREF9081_2253</name>
</gene>
<dbReference type="PROSITE" id="PS51099">
    <property type="entry name" value="PTS_EIIB_TYPE_2"/>
    <property type="match status" value="1"/>
</dbReference>
<evidence type="ECO:0000256" key="2">
    <source>
        <dbReference type="ARBA" id="ARBA00022737"/>
    </source>
</evidence>
<dbReference type="Proteomes" id="UP000004067">
    <property type="component" value="Unassembled WGS sequence"/>
</dbReference>
<proteinExistence type="predicted"/>
<dbReference type="PROSITE" id="PS51372">
    <property type="entry name" value="PRD_2"/>
    <property type="match status" value="2"/>
</dbReference>
<dbReference type="InterPro" id="IPR002178">
    <property type="entry name" value="PTS_EIIA_type-2_dom"/>
</dbReference>
<dbReference type="Pfam" id="PF08279">
    <property type="entry name" value="HTH_11"/>
    <property type="match status" value="1"/>
</dbReference>
<dbReference type="Pfam" id="PF08220">
    <property type="entry name" value="HTH_DeoR"/>
    <property type="match status" value="1"/>
</dbReference>
<dbReference type="InterPro" id="IPR050661">
    <property type="entry name" value="BglG_antiterminators"/>
</dbReference>
<keyword evidence="1" id="KW-0808">Transferase</keyword>
<evidence type="ECO:0000256" key="4">
    <source>
        <dbReference type="ARBA" id="ARBA00023163"/>
    </source>
</evidence>
<evidence type="ECO:0000259" key="7">
    <source>
        <dbReference type="PROSITE" id="PS51372"/>
    </source>
</evidence>
<dbReference type="eggNOG" id="COG1762">
    <property type="taxonomic scope" value="Bacteria"/>
</dbReference>
<keyword evidence="9" id="KW-1185">Reference proteome</keyword>
<dbReference type="CDD" id="cd00211">
    <property type="entry name" value="PTS_IIA_fru"/>
    <property type="match status" value="1"/>
</dbReference>
<dbReference type="InterPro" id="IPR016152">
    <property type="entry name" value="PTrfase/Anion_transptr"/>
</dbReference>
<dbReference type="Gene3D" id="1.10.10.10">
    <property type="entry name" value="Winged helix-like DNA-binding domain superfamily/Winged helix DNA-binding domain"/>
    <property type="match status" value="2"/>
</dbReference>
<sequence length="683" mass="77548">MLNERCGEILRRILQSKTALRVEILAKDLGISERTIRYDLNRIDDYLNEQGLPPLSRKSREGISLHLTAAQVSRFQSGAYKEEPYRYVLSQKERIAAIAYTLLSHNDYIPVQLLADSLHVSKTTIYADIQEFKEQLDPTGRYVKTAKGKGVLLTGNESALRNLVLHSLLMNSDELNFSDVSYLEMFRLIPLERLQDFVKEAETQLNKFFSDYALRNMVLHLAIAVKRIQLGRTVEMVHEELSHLIKAPEFSVAAGIAARLEETCAIHIPESEIAYITIHLLGSSFSTETQAQDIYLQMVVSTLIARMCQECGIPFDRDEQLYENLGEHMGPAIYRFRHGININNPLIDEIKADYPHIFGCVRRAMSQLEKEWNIQLSDAECGYLSIHFLASRERMQRRHKRKARVLLICDAGIGTSQLILLRLHSIFDFETVGTMPAHVAPEQLRKNDLDLVVTTIPLSNCPVHCIQVTPFLTEKNISDLSIFFSQYDRSADMAPAEDLSDRVLREISPFCVIEQPVELRSALERILGSRRTVRPSLRELLSPRRILLNAAAQDWREAVRLGGDLLLCDGCITEHYIQAMQENIEKLGNYMILFPYIAMPHARPDEGALCSAFSIVVLQSPIPFGSDTQVQIIITLSAVDYETHTQALKDLMYLLENTPFYDGLIHASSASDVLELCTIRETI</sequence>
<feature type="domain" description="PTS EIIA type-2" evidence="5">
    <location>
        <begin position="539"/>
        <end position="680"/>
    </location>
</feature>